<dbReference type="OrthoDB" id="7620508at2"/>
<reference evidence="3 4" key="1">
    <citation type="journal article" date="2014" name="Antonie Van Leeuwenhoek">
        <title>Hyphomonas beringensis sp. nov. and Hyphomonas chukchiensis sp. nov., isolated from surface seawater of the Bering Sea and Chukchi Sea.</title>
        <authorList>
            <person name="Li C."/>
            <person name="Lai Q."/>
            <person name="Li G."/>
            <person name="Dong C."/>
            <person name="Wang J."/>
            <person name="Liao Y."/>
            <person name="Shao Z."/>
        </authorList>
    </citation>
    <scope>NUCLEOTIDE SEQUENCE [LARGE SCALE GENOMIC DNA]</scope>
    <source>
        <strain evidence="3 4">22II1-22F38</strain>
    </source>
</reference>
<evidence type="ECO:0000313" key="1">
    <source>
        <dbReference type="EMBL" id="HAE93145.1"/>
    </source>
</evidence>
<evidence type="ECO:0000313" key="4">
    <source>
        <dbReference type="Proteomes" id="UP000024547"/>
    </source>
</evidence>
<reference evidence="5 6" key="2">
    <citation type="journal article" date="2018" name="Nat. Biotechnol.">
        <title>A standardized bacterial taxonomy based on genome phylogeny substantially revises the tree of life.</title>
        <authorList>
            <person name="Parks D.H."/>
            <person name="Chuvochina M."/>
            <person name="Waite D.W."/>
            <person name="Rinke C."/>
            <person name="Skarshewski A."/>
            <person name="Chaumeil P.A."/>
            <person name="Hugenholtz P."/>
        </authorList>
    </citation>
    <scope>NUCLEOTIDE SEQUENCE [LARGE SCALE GENOMIC DNA]</scope>
    <source>
        <strain evidence="2">UBA10378</strain>
        <strain evidence="1">UBA8557</strain>
    </source>
</reference>
<dbReference type="EMBL" id="DMBR01000034">
    <property type="protein sequence ID" value="HAE93145.1"/>
    <property type="molecule type" value="Genomic_DNA"/>
</dbReference>
<dbReference type="EMBL" id="DOGS01000120">
    <property type="protein sequence ID" value="HBQ48423.1"/>
    <property type="molecule type" value="Genomic_DNA"/>
</dbReference>
<proteinExistence type="predicted"/>
<evidence type="ECO:0000313" key="6">
    <source>
        <dbReference type="Proteomes" id="UP000263957"/>
    </source>
</evidence>
<organism evidence="3 4">
    <name type="scientific">Hyphomonas atlantica</name>
    <dbReference type="NCBI Taxonomy" id="1280948"/>
    <lineage>
        <taxon>Bacteria</taxon>
        <taxon>Pseudomonadati</taxon>
        <taxon>Pseudomonadota</taxon>
        <taxon>Alphaproteobacteria</taxon>
        <taxon>Hyphomonadales</taxon>
        <taxon>Hyphomonadaceae</taxon>
        <taxon>Hyphomonas</taxon>
    </lineage>
</organism>
<name>A0A059EBS7_9PROT</name>
<dbReference type="STRING" id="1280948.HY36_01880"/>
<dbReference type="Proteomes" id="UP000024547">
    <property type="component" value="Unassembled WGS sequence"/>
</dbReference>
<gene>
    <name evidence="1" type="ORF">DCG65_01200</name>
    <name evidence="2" type="ORF">DD728_05995</name>
    <name evidence="3" type="ORF">HY36_01880</name>
</gene>
<dbReference type="AlphaFoldDB" id="A0A059EBS7"/>
<dbReference type="RefSeq" id="WP_035547437.1">
    <property type="nucleotide sequence ID" value="NZ_AWFH01000001.1"/>
</dbReference>
<evidence type="ECO:0000313" key="2">
    <source>
        <dbReference type="EMBL" id="HBQ48423.1"/>
    </source>
</evidence>
<sequence length="60" mass="6877">MIPRARQSDIAVPATESMMALSIMTGEATHRTRPANDVTAEGRQNLLVRRRRRFARREAR</sequence>
<dbReference type="PATRIC" id="fig|1280948.3.peg.371"/>
<protein>
    <submittedName>
        <fullName evidence="3">Uncharacterized protein</fullName>
    </submittedName>
</protein>
<accession>A0A059EBS7</accession>
<dbReference type="EMBL" id="AWFH01000001">
    <property type="protein sequence ID" value="KCZ65156.1"/>
    <property type="molecule type" value="Genomic_DNA"/>
</dbReference>
<evidence type="ECO:0000313" key="5">
    <source>
        <dbReference type="Proteomes" id="UP000259173"/>
    </source>
</evidence>
<dbReference type="GeneID" id="92499620"/>
<dbReference type="Proteomes" id="UP000259173">
    <property type="component" value="Unassembled WGS sequence"/>
</dbReference>
<evidence type="ECO:0000313" key="3">
    <source>
        <dbReference type="EMBL" id="KCZ65156.1"/>
    </source>
</evidence>
<comment type="caution">
    <text evidence="3">The sequence shown here is derived from an EMBL/GenBank/DDBJ whole genome shotgun (WGS) entry which is preliminary data.</text>
</comment>
<dbReference type="Proteomes" id="UP000263957">
    <property type="component" value="Unassembled WGS sequence"/>
</dbReference>
<keyword evidence="4" id="KW-1185">Reference proteome</keyword>